<feature type="non-terminal residue" evidence="2">
    <location>
        <position position="1"/>
    </location>
</feature>
<dbReference type="GO" id="GO:0005886">
    <property type="term" value="C:plasma membrane"/>
    <property type="evidence" value="ECO:0007669"/>
    <property type="project" value="TreeGrafter"/>
</dbReference>
<dbReference type="SMART" id="SM00219">
    <property type="entry name" value="TyrKc"/>
    <property type="match status" value="1"/>
</dbReference>
<dbReference type="InterPro" id="IPR008266">
    <property type="entry name" value="Tyr_kinase_AS"/>
</dbReference>
<dbReference type="GO" id="GO:0005524">
    <property type="term" value="F:ATP binding"/>
    <property type="evidence" value="ECO:0007669"/>
    <property type="project" value="InterPro"/>
</dbReference>
<dbReference type="InterPro" id="IPR020635">
    <property type="entry name" value="Tyr_kinase_cat_dom"/>
</dbReference>
<dbReference type="Gene3D" id="1.10.510.10">
    <property type="entry name" value="Transferase(Phosphotransferase) domain 1"/>
    <property type="match status" value="1"/>
</dbReference>
<dbReference type="InterPro" id="IPR050122">
    <property type="entry name" value="RTK"/>
</dbReference>
<dbReference type="InterPro" id="IPR001245">
    <property type="entry name" value="Ser-Thr/Tyr_kinase_cat_dom"/>
</dbReference>
<dbReference type="InterPro" id="IPR000719">
    <property type="entry name" value="Prot_kinase_dom"/>
</dbReference>
<reference evidence="2" key="1">
    <citation type="submission" date="2023-10" db="EMBL/GenBank/DDBJ databases">
        <title>Genome assembly of Pristionchus species.</title>
        <authorList>
            <person name="Yoshida K."/>
            <person name="Sommer R.J."/>
        </authorList>
    </citation>
    <scope>NUCLEOTIDE SEQUENCE</scope>
    <source>
        <strain evidence="2">RS5133</strain>
    </source>
</reference>
<evidence type="ECO:0000313" key="3">
    <source>
        <dbReference type="Proteomes" id="UP001432322"/>
    </source>
</evidence>
<organism evidence="2 3">
    <name type="scientific">Pristionchus fissidentatus</name>
    <dbReference type="NCBI Taxonomy" id="1538716"/>
    <lineage>
        <taxon>Eukaryota</taxon>
        <taxon>Metazoa</taxon>
        <taxon>Ecdysozoa</taxon>
        <taxon>Nematoda</taxon>
        <taxon>Chromadorea</taxon>
        <taxon>Rhabditida</taxon>
        <taxon>Rhabditina</taxon>
        <taxon>Diplogasteromorpha</taxon>
        <taxon>Diplogasteroidea</taxon>
        <taxon>Neodiplogasteridae</taxon>
        <taxon>Pristionchus</taxon>
    </lineage>
</organism>
<dbReference type="GO" id="GO:0043235">
    <property type="term" value="C:receptor complex"/>
    <property type="evidence" value="ECO:0007669"/>
    <property type="project" value="TreeGrafter"/>
</dbReference>
<dbReference type="PANTHER" id="PTHR24416">
    <property type="entry name" value="TYROSINE-PROTEIN KINASE RECEPTOR"/>
    <property type="match status" value="1"/>
</dbReference>
<dbReference type="GO" id="GO:0007169">
    <property type="term" value="P:cell surface receptor protein tyrosine kinase signaling pathway"/>
    <property type="evidence" value="ECO:0007669"/>
    <property type="project" value="TreeGrafter"/>
</dbReference>
<gene>
    <name evidence="2" type="ORF">PFISCL1PPCAC_8712</name>
</gene>
<dbReference type="SUPFAM" id="SSF56112">
    <property type="entry name" value="Protein kinase-like (PK-like)"/>
    <property type="match status" value="1"/>
</dbReference>
<dbReference type="GO" id="GO:0004714">
    <property type="term" value="F:transmembrane receptor protein tyrosine kinase activity"/>
    <property type="evidence" value="ECO:0007669"/>
    <property type="project" value="TreeGrafter"/>
</dbReference>
<evidence type="ECO:0000259" key="1">
    <source>
        <dbReference type="PROSITE" id="PS50011"/>
    </source>
</evidence>
<dbReference type="Pfam" id="PF07714">
    <property type="entry name" value="PK_Tyr_Ser-Thr"/>
    <property type="match status" value="1"/>
</dbReference>
<keyword evidence="3" id="KW-1185">Reference proteome</keyword>
<dbReference type="InterPro" id="IPR011009">
    <property type="entry name" value="Kinase-like_dom_sf"/>
</dbReference>
<protein>
    <recommendedName>
        <fullName evidence="1">Protein kinase domain-containing protein</fullName>
    </recommendedName>
</protein>
<evidence type="ECO:0000313" key="2">
    <source>
        <dbReference type="EMBL" id="GMT17415.1"/>
    </source>
</evidence>
<dbReference type="PROSITE" id="PS00109">
    <property type="entry name" value="PROTEIN_KINASE_TYR"/>
    <property type="match status" value="1"/>
</dbReference>
<comment type="caution">
    <text evidence="2">The sequence shown here is derived from an EMBL/GenBank/DDBJ whole genome shotgun (WGS) entry which is preliminary data.</text>
</comment>
<sequence>RYLSNGNLKQYLMRSCLQPSEYLPIAQKISSAMAYISQQRIVHRDLAARNILVGETIDTIKICDFGFARRLEANCDCFVTDQVYFPNKWAAPEAFVFVGGPLEPQLKAEGRFTHASDVWSFAIVLWELYSNGEGEEESLSISHTL</sequence>
<proteinExistence type="predicted"/>
<accession>A0AAV5VHJ6</accession>
<feature type="domain" description="Protein kinase" evidence="1">
    <location>
        <begin position="1"/>
        <end position="145"/>
    </location>
</feature>
<dbReference type="EMBL" id="BTSY01000003">
    <property type="protein sequence ID" value="GMT17415.1"/>
    <property type="molecule type" value="Genomic_DNA"/>
</dbReference>
<dbReference type="PANTHER" id="PTHR24416:SF631">
    <property type="entry name" value="SERINE_THREONINE_TYROSINE KINASE 1"/>
    <property type="match status" value="1"/>
</dbReference>
<dbReference type="PROSITE" id="PS50011">
    <property type="entry name" value="PROTEIN_KINASE_DOM"/>
    <property type="match status" value="1"/>
</dbReference>
<dbReference type="AlphaFoldDB" id="A0AAV5VHJ6"/>
<name>A0AAV5VHJ6_9BILA</name>
<dbReference type="Proteomes" id="UP001432322">
    <property type="component" value="Unassembled WGS sequence"/>
</dbReference>